<name>A0A5M3XBH1_9ACTN</name>
<evidence type="ECO:0000256" key="1">
    <source>
        <dbReference type="SAM" id="MobiDB-lite"/>
    </source>
</evidence>
<accession>A0A5M3XBH1</accession>
<dbReference type="Pfam" id="PF07592">
    <property type="entry name" value="DDE_Tnp_ISAZ013"/>
    <property type="match status" value="1"/>
</dbReference>
<feature type="compositionally biased region" description="Gly residues" evidence="1">
    <location>
        <begin position="86"/>
        <end position="98"/>
    </location>
</feature>
<comment type="caution">
    <text evidence="2">The sequence shown here is derived from an EMBL/GenBank/DDBJ whole genome shotgun (WGS) entry which is preliminary data.</text>
</comment>
<evidence type="ECO:0000313" key="2">
    <source>
        <dbReference type="EMBL" id="GES17539.1"/>
    </source>
</evidence>
<organism evidence="2 3">
    <name type="scientific">Acrocarpospora pleiomorpha</name>
    <dbReference type="NCBI Taxonomy" id="90975"/>
    <lineage>
        <taxon>Bacteria</taxon>
        <taxon>Bacillati</taxon>
        <taxon>Actinomycetota</taxon>
        <taxon>Actinomycetes</taxon>
        <taxon>Streptosporangiales</taxon>
        <taxon>Streptosporangiaceae</taxon>
        <taxon>Acrocarpospora</taxon>
    </lineage>
</organism>
<sequence length="104" mass="11038">MNSIAATRTRTGLRVHAELDTGAYPTGISISRDYLRSLPITPHEHRGTWNYTIAPTGTGTLRVHPPRPLWSYRGDTCAGFGVRPAEGGGGCGDGGAGGYPRAWS</sequence>
<gene>
    <name evidence="2" type="ORF">Aple_004340</name>
</gene>
<proteinExistence type="predicted"/>
<keyword evidence="3" id="KW-1185">Reference proteome</keyword>
<dbReference type="InterPro" id="IPR011518">
    <property type="entry name" value="Transposase_36"/>
</dbReference>
<dbReference type="Proteomes" id="UP000377595">
    <property type="component" value="Unassembled WGS sequence"/>
</dbReference>
<feature type="region of interest" description="Disordered" evidence="1">
    <location>
        <begin position="85"/>
        <end position="104"/>
    </location>
</feature>
<dbReference type="AlphaFoldDB" id="A0A5M3XBH1"/>
<protein>
    <submittedName>
        <fullName evidence="2">Uncharacterized protein</fullName>
    </submittedName>
</protein>
<dbReference type="EMBL" id="BLAF01000004">
    <property type="protein sequence ID" value="GES17539.1"/>
    <property type="molecule type" value="Genomic_DNA"/>
</dbReference>
<reference evidence="2 3" key="1">
    <citation type="submission" date="2019-10" db="EMBL/GenBank/DDBJ databases">
        <title>Whole genome shotgun sequence of Acrocarpospora pleiomorpha NBRC 16267.</title>
        <authorList>
            <person name="Ichikawa N."/>
            <person name="Kimura A."/>
            <person name="Kitahashi Y."/>
            <person name="Komaki H."/>
            <person name="Oguchi A."/>
        </authorList>
    </citation>
    <scope>NUCLEOTIDE SEQUENCE [LARGE SCALE GENOMIC DNA]</scope>
    <source>
        <strain evidence="2 3">NBRC 16267</strain>
    </source>
</reference>
<evidence type="ECO:0000313" key="3">
    <source>
        <dbReference type="Proteomes" id="UP000377595"/>
    </source>
</evidence>